<gene>
    <name evidence="1" type="ORF">FVP74_10160</name>
</gene>
<dbReference type="SUPFAM" id="SSF52980">
    <property type="entry name" value="Restriction endonuclease-like"/>
    <property type="match status" value="1"/>
</dbReference>
<proteinExistence type="predicted"/>
<evidence type="ECO:0008006" key="3">
    <source>
        <dbReference type="Google" id="ProtNLM"/>
    </source>
</evidence>
<dbReference type="RefSeq" id="WP_147050528.1">
    <property type="nucleotide sequence ID" value="NZ_BKAH01000007.1"/>
</dbReference>
<dbReference type="AlphaFoldDB" id="A0A5C8HXL9"/>
<organism evidence="1 2">
    <name type="scientific">Microbacterium saccharophilum</name>
    <dbReference type="NCBI Taxonomy" id="1213358"/>
    <lineage>
        <taxon>Bacteria</taxon>
        <taxon>Bacillati</taxon>
        <taxon>Actinomycetota</taxon>
        <taxon>Actinomycetes</taxon>
        <taxon>Micrococcales</taxon>
        <taxon>Microbacteriaceae</taxon>
        <taxon>Microbacterium</taxon>
    </lineage>
</organism>
<protein>
    <recommendedName>
        <fullName evidence="3">DUF559 domain-containing protein</fullName>
    </recommendedName>
</protein>
<dbReference type="OrthoDB" id="3173471at2"/>
<dbReference type="EMBL" id="VRSX01000004">
    <property type="protein sequence ID" value="TXK10687.1"/>
    <property type="molecule type" value="Genomic_DNA"/>
</dbReference>
<evidence type="ECO:0000313" key="1">
    <source>
        <dbReference type="EMBL" id="TXK10687.1"/>
    </source>
</evidence>
<sequence length="321" mass="35220">MTRITPLPAEFGARPFRVAEALASGVTPSRLRAGDLLTPTRGVRVARSVTLATPARSAHQQDRLRADLLERAAAVAPALTPDQFFSHGTALALLGAPLPYLRATAWELHVSARRPAGQPRRAGVVGHRLQARAPARGTAHGLPIEHPARAWRQAARTWDLDDVIAAADHLVCPRHRIITPADLRAEIADAGDLRGGLLTRARAEVRVGAETAEETHVRLLLMRAGLPEPSLNHRLQDSLGRFIARLDLAYPGYRGAVEHDGRTHAFDEQQFAKDADRWDAIRDEGWLLVRILSHHLRPDPRRALAKVTDALIARGWRPGVD</sequence>
<evidence type="ECO:0000313" key="2">
    <source>
        <dbReference type="Proteomes" id="UP000321949"/>
    </source>
</evidence>
<comment type="caution">
    <text evidence="1">The sequence shown here is derived from an EMBL/GenBank/DDBJ whole genome shotgun (WGS) entry which is preliminary data.</text>
</comment>
<keyword evidence="2" id="KW-1185">Reference proteome</keyword>
<dbReference type="Proteomes" id="UP000321949">
    <property type="component" value="Unassembled WGS sequence"/>
</dbReference>
<dbReference type="InterPro" id="IPR011335">
    <property type="entry name" value="Restrct_endonuc-II-like"/>
</dbReference>
<name>A0A5C8HXL9_9MICO</name>
<accession>A0A5C8HXL9</accession>
<reference evidence="1 2" key="1">
    <citation type="submission" date="2019-08" db="EMBL/GenBank/DDBJ databases">
        <authorList>
            <person name="Dong K."/>
        </authorList>
    </citation>
    <scope>NUCLEOTIDE SEQUENCE [LARGE SCALE GENOMIC DNA]</scope>
    <source>
        <strain evidence="1 2">K-1</strain>
    </source>
</reference>